<dbReference type="NCBIfam" id="NF006133">
    <property type="entry name" value="PRK08278.1"/>
    <property type="match status" value="1"/>
</dbReference>
<name>A0AAF0JC55_9BASI</name>
<organism evidence="1 2">
    <name type="scientific">Malassezia japonica</name>
    <dbReference type="NCBI Taxonomy" id="223818"/>
    <lineage>
        <taxon>Eukaryota</taxon>
        <taxon>Fungi</taxon>
        <taxon>Dikarya</taxon>
        <taxon>Basidiomycota</taxon>
        <taxon>Ustilaginomycotina</taxon>
        <taxon>Malasseziomycetes</taxon>
        <taxon>Malasseziales</taxon>
        <taxon>Malasseziaceae</taxon>
        <taxon>Malassezia</taxon>
    </lineage>
</organism>
<dbReference type="GeneID" id="85227819"/>
<sequence length="311" mass="33406">MTSLAGKTALITGASRGIGAEIAKALAARGANVAIAAKSAEPHKTLPGTIHSVADELHAIAEQHGNQAKALPVQLDIRDDKAVEDAVERVASHFGALDIVVNNASAINLGPTVDAKAKVYDLVNGINARGTWLVSRFALPHLYKSAADGRAPRLLTMSPPLDKGLFELENGEIEHSFKFSKSLYAMSKVAMSTAAYALAAETKARGVASNTLWPYTMIGTSAMRIVSPEAGAERGWRSPGIVADAAARILEEDASFTGKFLIDELYLRERHQFTTDQIAEYSLGGRDTPITELEEDLYITQQVRNAVRAYY</sequence>
<dbReference type="GO" id="GO:0005739">
    <property type="term" value="C:mitochondrion"/>
    <property type="evidence" value="ECO:0007669"/>
    <property type="project" value="TreeGrafter"/>
</dbReference>
<dbReference type="EMBL" id="CP119966">
    <property type="protein sequence ID" value="WFD41173.1"/>
    <property type="molecule type" value="Genomic_DNA"/>
</dbReference>
<dbReference type="SUPFAM" id="SSF51735">
    <property type="entry name" value="NAD(P)-binding Rossmann-fold domains"/>
    <property type="match status" value="1"/>
</dbReference>
<reference evidence="1" key="1">
    <citation type="submission" date="2023-03" db="EMBL/GenBank/DDBJ databases">
        <title>Mating type loci evolution in Malassezia.</title>
        <authorList>
            <person name="Coelho M.A."/>
        </authorList>
    </citation>
    <scope>NUCLEOTIDE SEQUENCE</scope>
    <source>
        <strain evidence="1">CBS 9431</strain>
    </source>
</reference>
<dbReference type="PANTHER" id="PTHR42808">
    <property type="entry name" value="HYDROXYSTEROID DEHYDROGENASE-LIKE PROTEIN 2"/>
    <property type="match status" value="1"/>
</dbReference>
<dbReference type="Proteomes" id="UP001217754">
    <property type="component" value="Chromosome 9"/>
</dbReference>
<gene>
    <name evidence="1" type="ORF">MJAP1_004168</name>
</gene>
<accession>A0AAF0JC55</accession>
<evidence type="ECO:0000313" key="1">
    <source>
        <dbReference type="EMBL" id="WFD41173.1"/>
    </source>
</evidence>
<dbReference type="InterPro" id="IPR051935">
    <property type="entry name" value="HSDL2"/>
</dbReference>
<dbReference type="InterPro" id="IPR002347">
    <property type="entry name" value="SDR_fam"/>
</dbReference>
<dbReference type="Gene3D" id="3.40.50.720">
    <property type="entry name" value="NAD(P)-binding Rossmann-like Domain"/>
    <property type="match status" value="1"/>
</dbReference>
<dbReference type="AlphaFoldDB" id="A0AAF0JC55"/>
<dbReference type="RefSeq" id="XP_060124070.1">
    <property type="nucleotide sequence ID" value="XM_060268087.1"/>
</dbReference>
<dbReference type="PRINTS" id="PR00081">
    <property type="entry name" value="GDHRDH"/>
</dbReference>
<proteinExistence type="predicted"/>
<dbReference type="Pfam" id="PF00106">
    <property type="entry name" value="adh_short"/>
    <property type="match status" value="1"/>
</dbReference>
<evidence type="ECO:0000313" key="2">
    <source>
        <dbReference type="Proteomes" id="UP001217754"/>
    </source>
</evidence>
<dbReference type="InterPro" id="IPR036291">
    <property type="entry name" value="NAD(P)-bd_dom_sf"/>
</dbReference>
<dbReference type="PANTHER" id="PTHR42808:SF3">
    <property type="entry name" value="HYDROXYSTEROID DEHYDROGENASE-LIKE PROTEIN 2"/>
    <property type="match status" value="1"/>
</dbReference>
<keyword evidence="2" id="KW-1185">Reference proteome</keyword>
<protein>
    <submittedName>
        <fullName evidence="1">Uncharacterized protein</fullName>
    </submittedName>
</protein>